<evidence type="ECO:0000313" key="1">
    <source>
        <dbReference type="EMBL" id="QBZ63322.1"/>
    </source>
</evidence>
<dbReference type="InterPro" id="IPR044924">
    <property type="entry name" value="HAD-SF_hydro_IA_REG-2-like_cap"/>
</dbReference>
<reference evidence="1 2" key="1">
    <citation type="journal article" date="2019" name="Mol. Biol. Evol.">
        <title>Blast fungal genomes show frequent chromosomal changes, gene gains and losses, and effector gene turnover.</title>
        <authorList>
            <person name="Gomez Luciano L.B."/>
            <person name="Jason Tsai I."/>
            <person name="Chuma I."/>
            <person name="Tosa Y."/>
            <person name="Chen Y.H."/>
            <person name="Li J.Y."/>
            <person name="Li M.Y."/>
            <person name="Jade Lu M.Y."/>
            <person name="Nakayashiki H."/>
            <person name="Li W.H."/>
        </authorList>
    </citation>
    <scope>NUCLEOTIDE SEQUENCE [LARGE SCALE GENOMIC DNA]</scope>
    <source>
        <strain evidence="1">MZ5-1-6</strain>
    </source>
</reference>
<gene>
    <name evidence="1" type="ORF">PoMZ_12220</name>
</gene>
<accession>A0A4P7NMQ2</accession>
<dbReference type="InterPro" id="IPR051828">
    <property type="entry name" value="HAD-like_hydrolase_domain"/>
</dbReference>
<dbReference type="Gene3D" id="3.40.50.1000">
    <property type="entry name" value="HAD superfamily/HAD-like"/>
    <property type="match status" value="1"/>
</dbReference>
<evidence type="ECO:0000313" key="2">
    <source>
        <dbReference type="Proteomes" id="UP000294847"/>
    </source>
</evidence>
<dbReference type="SUPFAM" id="SSF56784">
    <property type="entry name" value="HAD-like"/>
    <property type="match status" value="1"/>
</dbReference>
<dbReference type="PANTHER" id="PTHR46191">
    <property type="match status" value="1"/>
</dbReference>
<dbReference type="GO" id="GO:0005634">
    <property type="term" value="C:nucleus"/>
    <property type="evidence" value="ECO:0007669"/>
    <property type="project" value="TreeGrafter"/>
</dbReference>
<dbReference type="PANTHER" id="PTHR46191:SF2">
    <property type="entry name" value="HALOACID DEHALOGENASE-LIKE HYDROLASE DOMAIN-CONTAINING PROTEIN 3"/>
    <property type="match status" value="1"/>
</dbReference>
<dbReference type="AlphaFoldDB" id="A0A4P7NMQ2"/>
<dbReference type="EMBL" id="CP034208">
    <property type="protein sequence ID" value="QBZ63322.1"/>
    <property type="molecule type" value="Genomic_DNA"/>
</dbReference>
<dbReference type="InterPro" id="IPR023214">
    <property type="entry name" value="HAD_sf"/>
</dbReference>
<dbReference type="Gene3D" id="1.10.150.720">
    <property type="entry name" value="Haloacid dehalogenase-like hydrolase"/>
    <property type="match status" value="1"/>
</dbReference>
<organism evidence="1 2">
    <name type="scientific">Pyricularia oryzae</name>
    <name type="common">Rice blast fungus</name>
    <name type="synonym">Magnaporthe oryzae</name>
    <dbReference type="NCBI Taxonomy" id="318829"/>
    <lineage>
        <taxon>Eukaryota</taxon>
        <taxon>Fungi</taxon>
        <taxon>Dikarya</taxon>
        <taxon>Ascomycota</taxon>
        <taxon>Pezizomycotina</taxon>
        <taxon>Sordariomycetes</taxon>
        <taxon>Sordariomycetidae</taxon>
        <taxon>Magnaporthales</taxon>
        <taxon>Pyriculariaceae</taxon>
        <taxon>Pyricularia</taxon>
    </lineage>
</organism>
<dbReference type="Proteomes" id="UP000294847">
    <property type="component" value="Chromosome 5"/>
</dbReference>
<protein>
    <submittedName>
        <fullName evidence="1">Uncharacterized protein</fullName>
    </submittedName>
</protein>
<name>A0A4P7NMQ2_PYROR</name>
<dbReference type="InterPro" id="IPR036412">
    <property type="entry name" value="HAD-like_sf"/>
</dbReference>
<proteinExistence type="predicted"/>
<sequence length="456" mass="50506">MPLQRAPLERFVRQSGPRNILLCLDAFDTLIRPRRPVAEQYAQVADQCGLTGITPAQVQATFRNAFKQEAKKNPNYGKATNLGATRWWTNVITNTFSPFLKPGQDIPKELAPRLLHRFSSDEGYELIEPNLPETLRLLWDGQQHADWNLVVGLVSNCDDRILGIMESLGLRVGPLRYGNLTVLRPKGDREATGQFLWSSFEGDATEALEDVASRRRKQSVSLVRKSPSLPGSDAVGSDAVGAAASLDTAVTQSEAPRYDLDFTLMSYDVGHEKPDPEIFVSAQEMGDLVLKSSVGQPLQPTGMSRSSDHNDGEMTTARVDILHSRSNKPWLNWINIMVGDDLKTDAAGALSPSAGFWNCCILDPEGKHKPTVEARIESPQLNRSITDIDHQGKHQLLKAMAQNQLSVDRPEGFLMRIDSVCDLIMCIRRGMKQSPEAIPQSLLQKLAESVSHHDSH</sequence>